<evidence type="ECO:0000256" key="2">
    <source>
        <dbReference type="SAM" id="MobiDB-lite"/>
    </source>
</evidence>
<dbReference type="PANTHER" id="PTHR42892:SF1">
    <property type="entry name" value="GLUCOSAMINE-6-PHOSPHATE ISOMERASE"/>
    <property type="match status" value="1"/>
</dbReference>
<keyword evidence="5" id="KW-1185">Reference proteome</keyword>
<dbReference type="InterPro" id="IPR024078">
    <property type="entry name" value="LmbE-like_dom_sf"/>
</dbReference>
<dbReference type="Gene3D" id="3.40.50.10320">
    <property type="entry name" value="LmbE-like"/>
    <property type="match status" value="1"/>
</dbReference>
<protein>
    <recommendedName>
        <fullName evidence="1">Glucosamine-6-phosphate deaminase</fullName>
        <ecNumber evidence="1">3.5.99.6</ecNumber>
    </recommendedName>
</protein>
<dbReference type="InterPro" id="IPR004547">
    <property type="entry name" value="Glucosamine6P_isomerase"/>
</dbReference>
<comment type="caution">
    <text evidence="4">The sequence shown here is derived from an EMBL/GenBank/DDBJ whole genome shotgun (WGS) entry which is preliminary data.</text>
</comment>
<evidence type="ECO:0000259" key="3">
    <source>
        <dbReference type="Pfam" id="PF01182"/>
    </source>
</evidence>
<dbReference type="RefSeq" id="WP_380742473.1">
    <property type="nucleotide sequence ID" value="NZ_JBHTLI010000001.1"/>
</dbReference>
<gene>
    <name evidence="4" type="primary">nagB</name>
    <name evidence="4" type="ORF">ACFQ3Q_02185</name>
</gene>
<dbReference type="EC" id="3.5.99.6" evidence="1"/>
<dbReference type="InterPro" id="IPR052960">
    <property type="entry name" value="GlcN6P_deaminase-like"/>
</dbReference>
<evidence type="ECO:0000313" key="5">
    <source>
        <dbReference type="Proteomes" id="UP001597131"/>
    </source>
</evidence>
<dbReference type="PANTHER" id="PTHR42892">
    <property type="entry name" value="GLUCOSAMINE-6-PHOSPHATE DEAMINASE-LIKE PROTEIN BT_0258-RELATED"/>
    <property type="match status" value="1"/>
</dbReference>
<evidence type="ECO:0000313" key="4">
    <source>
        <dbReference type="EMBL" id="MFD1094546.1"/>
    </source>
</evidence>
<reference evidence="5" key="1">
    <citation type="journal article" date="2019" name="Int. J. Syst. Evol. Microbiol.">
        <title>The Global Catalogue of Microorganisms (GCM) 10K type strain sequencing project: providing services to taxonomists for standard genome sequencing and annotation.</title>
        <authorList>
            <consortium name="The Broad Institute Genomics Platform"/>
            <consortium name="The Broad Institute Genome Sequencing Center for Infectious Disease"/>
            <person name="Wu L."/>
            <person name="Ma J."/>
        </authorList>
    </citation>
    <scope>NUCLEOTIDE SEQUENCE [LARGE SCALE GENOMIC DNA]</scope>
    <source>
        <strain evidence="5">CCUG 64793</strain>
    </source>
</reference>
<dbReference type="InterPro" id="IPR003737">
    <property type="entry name" value="GlcNAc_PI_deacetylase-related"/>
</dbReference>
<evidence type="ECO:0000256" key="1">
    <source>
        <dbReference type="NCBIfam" id="TIGR00502"/>
    </source>
</evidence>
<organism evidence="4 5">
    <name type="scientific">Salegentibacter chungangensis</name>
    <dbReference type="NCBI Taxonomy" id="1335724"/>
    <lineage>
        <taxon>Bacteria</taxon>
        <taxon>Pseudomonadati</taxon>
        <taxon>Bacteroidota</taxon>
        <taxon>Flavobacteriia</taxon>
        <taxon>Flavobacteriales</taxon>
        <taxon>Flavobacteriaceae</taxon>
        <taxon>Salegentibacter</taxon>
    </lineage>
</organism>
<dbReference type="SUPFAM" id="SSF100950">
    <property type="entry name" value="NagB/RpiA/CoA transferase-like"/>
    <property type="match status" value="1"/>
</dbReference>
<dbReference type="Pfam" id="PF01182">
    <property type="entry name" value="Glucosamine_iso"/>
    <property type="match status" value="1"/>
</dbReference>
<dbReference type="NCBIfam" id="TIGR00502">
    <property type="entry name" value="nagB"/>
    <property type="match status" value="1"/>
</dbReference>
<dbReference type="InterPro" id="IPR006148">
    <property type="entry name" value="Glc/Gal-6P_isomerase"/>
</dbReference>
<dbReference type="SUPFAM" id="SSF102588">
    <property type="entry name" value="LmbE-like"/>
    <property type="match status" value="1"/>
</dbReference>
<feature type="domain" description="Glucosamine/galactosamine-6-phosphate isomerase" evidence="3">
    <location>
        <begin position="24"/>
        <end position="244"/>
    </location>
</feature>
<feature type="compositionally biased region" description="Basic and acidic residues" evidence="2">
    <location>
        <begin position="342"/>
        <end position="355"/>
    </location>
</feature>
<dbReference type="Pfam" id="PF02585">
    <property type="entry name" value="PIG-L"/>
    <property type="match status" value="1"/>
</dbReference>
<dbReference type="Proteomes" id="UP001597131">
    <property type="component" value="Unassembled WGS sequence"/>
</dbReference>
<dbReference type="EMBL" id="JBHTLI010000001">
    <property type="protein sequence ID" value="MFD1094546.1"/>
    <property type="molecule type" value="Genomic_DNA"/>
</dbReference>
<dbReference type="GO" id="GO:0004342">
    <property type="term" value="F:glucosamine-6-phosphate deaminase activity"/>
    <property type="evidence" value="ECO:0007669"/>
    <property type="project" value="UniProtKB-EC"/>
</dbReference>
<sequence length="639" mass="72719">MARLNLLEETRFEKLPVSVYEDEHIASKKVAARIANIITSKQKAGENAVLGLATGATPVEVYAELIRLHKEEGLSFQNVITFNLDEYYPMQPDAKQSYVRFMDEQLFNHIDIKRENIHIPDGTLKKEDIADYCLAYEQKISAVGGLDLQVLGIGRTGHIGFNEPGSAPNSGTRLVTLDDLTRRDASRDFGGKENVPTKAITMGIGTIFKAREIILMAWSKKKAPIIKKAVEGEISGSVPATYLQLSESVEFILDKDAASELTRFDTPWLVKDCVWDPQLIKKAVIWLSREVSKPILKLTEEDYNANGMAQLATEQGPAYDININVFNQLQHSITGWPGGKPNADDTQRPERAEPAQKRSLIFSPHPDDDVISMGGTFIRLVDQGHDVHVAYQTSGNTAVWDTDVLRYVEFAIDFNQSIGEDTSKLESTYEKMRKFIEKKQPNDIDLKEIQDVKAFIRKSEAIAGSRYAGLQDKNIHFMALPFYETGKRVKSPVTEEDVVQTMELLQKIKPHQVFAAGDFADPHGTHIVCFRIIIEALTRLRKTEEWTKDCWLWMYRGAWQEFQVHEIEMAVPLSPQEVQRKRHAIFQHQSQKDRPVFPGDDEREFWVRAEERNSETAVNYHKLGLADYEAMEAFVRWKF</sequence>
<name>A0ABW3NNX4_9FLAO</name>
<dbReference type="NCBIfam" id="NF002557">
    <property type="entry name" value="PRK02122.1"/>
    <property type="match status" value="1"/>
</dbReference>
<dbReference type="CDD" id="cd01399">
    <property type="entry name" value="GlcN6P_deaminase"/>
    <property type="match status" value="1"/>
</dbReference>
<accession>A0ABW3NNX4</accession>
<keyword evidence="4" id="KW-0378">Hydrolase</keyword>
<dbReference type="InterPro" id="IPR037171">
    <property type="entry name" value="NagB/RpiA_transferase-like"/>
</dbReference>
<feature type="region of interest" description="Disordered" evidence="2">
    <location>
        <begin position="336"/>
        <end position="355"/>
    </location>
</feature>
<dbReference type="Gene3D" id="3.40.50.1360">
    <property type="match status" value="1"/>
</dbReference>
<proteinExistence type="predicted"/>